<dbReference type="KEGG" id="bif:N288_02460"/>
<keyword evidence="2" id="KW-1185">Reference proteome</keyword>
<dbReference type="AlphaFoldDB" id="U5L582"/>
<protein>
    <submittedName>
        <fullName evidence="1">Uncharacterized protein</fullName>
    </submittedName>
</protein>
<organism evidence="1 2">
    <name type="scientific">Bacillus infantis NRRL B-14911</name>
    <dbReference type="NCBI Taxonomy" id="1367477"/>
    <lineage>
        <taxon>Bacteria</taxon>
        <taxon>Bacillati</taxon>
        <taxon>Bacillota</taxon>
        <taxon>Bacilli</taxon>
        <taxon>Bacillales</taxon>
        <taxon>Bacillaceae</taxon>
        <taxon>Bacillus</taxon>
    </lineage>
</organism>
<dbReference type="EMBL" id="CP006643">
    <property type="protein sequence ID" value="AGX02458.1"/>
    <property type="molecule type" value="Genomic_DNA"/>
</dbReference>
<dbReference type="STRING" id="1367477.N288_02460"/>
<sequence length="31" mass="3566">MKKAVFAGLDSVLQAGFQTIWRWESRQPAPF</sequence>
<reference evidence="1 2" key="1">
    <citation type="submission" date="2013-07" db="EMBL/GenBank/DDBJ databases">
        <title>Complete genome sequence of Bacillus infantis NRRL B-14911 that has potential to induce cardiac disease by antigenic mimicry.</title>
        <authorList>
            <person name="Massilamany C."/>
            <person name="Smith T.P.L."/>
            <person name="Loy J.D."/>
            <person name="Barletta R."/>
            <person name="Reddy J."/>
        </authorList>
    </citation>
    <scope>NUCLEOTIDE SEQUENCE [LARGE SCALE GENOMIC DNA]</scope>
    <source>
        <strain evidence="1 2">NRRL B-14911</strain>
    </source>
</reference>
<evidence type="ECO:0000313" key="2">
    <source>
        <dbReference type="Proteomes" id="UP000017805"/>
    </source>
</evidence>
<dbReference type="HOGENOM" id="CLU_3395090_0_0_9"/>
<gene>
    <name evidence="1" type="ORF">N288_02460</name>
</gene>
<accession>U5L582</accession>
<name>U5L582_9BACI</name>
<dbReference type="Proteomes" id="UP000017805">
    <property type="component" value="Chromosome"/>
</dbReference>
<proteinExistence type="predicted"/>
<evidence type="ECO:0000313" key="1">
    <source>
        <dbReference type="EMBL" id="AGX02458.1"/>
    </source>
</evidence>